<dbReference type="OrthoDB" id="9794459at2"/>
<keyword evidence="2" id="KW-1283">Bacterial microcompartment</keyword>
<dbReference type="CDD" id="cd07046">
    <property type="entry name" value="BMC_PduU-EutS"/>
    <property type="match status" value="1"/>
</dbReference>
<dbReference type="Pfam" id="PF00936">
    <property type="entry name" value="BMC"/>
    <property type="match status" value="1"/>
</dbReference>
<organism evidence="4 5">
    <name type="scientific">Vagococcus fluvialis bH819</name>
    <dbReference type="NCBI Taxonomy" id="1255619"/>
    <lineage>
        <taxon>Bacteria</taxon>
        <taxon>Bacillati</taxon>
        <taxon>Bacillota</taxon>
        <taxon>Bacilli</taxon>
        <taxon>Lactobacillales</taxon>
        <taxon>Enterococcaceae</taxon>
        <taxon>Vagococcus</taxon>
    </lineage>
</organism>
<dbReference type="PANTHER" id="PTHR40449:SF2">
    <property type="entry name" value="BACTERIAL MICROCOMPARTMENT SHELL PROTEIN EUTS"/>
    <property type="match status" value="1"/>
</dbReference>
<gene>
    <name evidence="4" type="ORF">FM121_08940</name>
</gene>
<dbReference type="GO" id="GO:0031469">
    <property type="term" value="C:bacterial microcompartment"/>
    <property type="evidence" value="ECO:0007669"/>
    <property type="project" value="UniProtKB-SubCell"/>
</dbReference>
<evidence type="ECO:0000256" key="2">
    <source>
        <dbReference type="ARBA" id="ARBA00024446"/>
    </source>
</evidence>
<evidence type="ECO:0000259" key="3">
    <source>
        <dbReference type="PROSITE" id="PS51931"/>
    </source>
</evidence>
<keyword evidence="5" id="KW-1185">Reference proteome</keyword>
<feature type="domain" description="BMC circularly permuted" evidence="3">
    <location>
        <begin position="9"/>
        <end position="117"/>
    </location>
</feature>
<dbReference type="InterPro" id="IPR009307">
    <property type="entry name" value="EutS/PduU/CutR"/>
</dbReference>
<dbReference type="InterPro" id="IPR044870">
    <property type="entry name" value="BMC_CP"/>
</dbReference>
<dbReference type="SUPFAM" id="SSF143414">
    <property type="entry name" value="CcmK-like"/>
    <property type="match status" value="1"/>
</dbReference>
<protein>
    <submittedName>
        <fullName evidence="4">Ethanolamine utilization protein similar to PduU</fullName>
    </submittedName>
</protein>
<dbReference type="AlphaFoldDB" id="A0A1X6WPP3"/>
<comment type="subcellular location">
    <subcellularLocation>
        <location evidence="1">Bacterial microcompartment</location>
    </subcellularLocation>
</comment>
<evidence type="ECO:0000256" key="1">
    <source>
        <dbReference type="ARBA" id="ARBA00024322"/>
    </source>
</evidence>
<sequence>MSGLEEKQRLIQEYVPGKQITMAHIIANPTQDSYDKLGLANEGYSSIGILTISPSEATIIAVDCALKSGDVEIGFIDRFSGTVILTGDLSSMESAFSDTLRFLEETLDFASTVVTKT</sequence>
<dbReference type="InterPro" id="IPR000249">
    <property type="entry name" value="BMC_dom"/>
</dbReference>
<dbReference type="PANTHER" id="PTHR40449">
    <property type="entry name" value="ETHANOLAMINE UTILIZATION PROTEIN EUTS"/>
    <property type="match status" value="1"/>
</dbReference>
<dbReference type="Gene3D" id="3.30.70.1710">
    <property type="match status" value="1"/>
</dbReference>
<proteinExistence type="predicted"/>
<dbReference type="SMART" id="SM00877">
    <property type="entry name" value="BMC"/>
    <property type="match status" value="1"/>
</dbReference>
<reference evidence="5" key="1">
    <citation type="submission" date="2017-02" db="EMBL/GenBank/DDBJ databases">
        <authorList>
            <person name="Dridi B."/>
        </authorList>
    </citation>
    <scope>NUCLEOTIDE SEQUENCE [LARGE SCALE GENOMIC DNA]</scope>
    <source>
        <strain evidence="5">bH819</strain>
    </source>
</reference>
<dbReference type="Proteomes" id="UP000195918">
    <property type="component" value="Unassembled WGS sequence"/>
</dbReference>
<name>A0A1X6WPP3_9ENTE</name>
<accession>A0A1X6WPP3</accession>
<dbReference type="PROSITE" id="PS51931">
    <property type="entry name" value="BMC_CP"/>
    <property type="match status" value="1"/>
</dbReference>
<dbReference type="InterPro" id="IPR037233">
    <property type="entry name" value="CcmK-like_sf"/>
</dbReference>
<dbReference type="EMBL" id="FWFD01000013">
    <property type="protein sequence ID" value="SLM86202.1"/>
    <property type="molecule type" value="Genomic_DNA"/>
</dbReference>
<dbReference type="PIRSF" id="PIRSF012296">
    <property type="entry name" value="EutS_PduU"/>
    <property type="match status" value="1"/>
</dbReference>
<evidence type="ECO:0000313" key="5">
    <source>
        <dbReference type="Proteomes" id="UP000195918"/>
    </source>
</evidence>
<evidence type="ECO:0000313" key="4">
    <source>
        <dbReference type="EMBL" id="SLM86202.1"/>
    </source>
</evidence>